<comment type="caution">
    <text evidence="3">The sequence shown here is derived from an EMBL/GenBank/DDBJ whole genome shotgun (WGS) entry which is preliminary data.</text>
</comment>
<evidence type="ECO:0000256" key="1">
    <source>
        <dbReference type="SAM" id="SignalP"/>
    </source>
</evidence>
<organism evidence="3 4">
    <name type="scientific">Pseudaquabacterium rugosum</name>
    <dbReference type="NCBI Taxonomy" id="2984194"/>
    <lineage>
        <taxon>Bacteria</taxon>
        <taxon>Pseudomonadati</taxon>
        <taxon>Pseudomonadota</taxon>
        <taxon>Betaproteobacteria</taxon>
        <taxon>Burkholderiales</taxon>
        <taxon>Sphaerotilaceae</taxon>
        <taxon>Pseudaquabacterium</taxon>
    </lineage>
</organism>
<evidence type="ECO:0000259" key="2">
    <source>
        <dbReference type="Pfam" id="PF07589"/>
    </source>
</evidence>
<keyword evidence="1" id="KW-0732">Signal</keyword>
<gene>
    <name evidence="3" type="primary">pepA</name>
    <name evidence="3" type="ORF">AACH11_00220</name>
</gene>
<proteinExistence type="predicted"/>
<dbReference type="Proteomes" id="UP001368500">
    <property type="component" value="Unassembled WGS sequence"/>
</dbReference>
<feature type="chain" id="PRO_5047299875" evidence="1">
    <location>
        <begin position="24"/>
        <end position="272"/>
    </location>
</feature>
<evidence type="ECO:0000313" key="3">
    <source>
        <dbReference type="EMBL" id="MEK8024392.1"/>
    </source>
</evidence>
<dbReference type="InterPro" id="IPR013424">
    <property type="entry name" value="Ice-binding_C"/>
</dbReference>
<evidence type="ECO:0000313" key="4">
    <source>
        <dbReference type="Proteomes" id="UP001368500"/>
    </source>
</evidence>
<name>A0ABU9B5Q7_9BURK</name>
<protein>
    <submittedName>
        <fullName evidence="3">Flocculation-associated PEP-CTERM protein PepA</fullName>
    </submittedName>
</protein>
<dbReference type="Pfam" id="PF07589">
    <property type="entry name" value="PEP-CTERM"/>
    <property type="match status" value="1"/>
</dbReference>
<feature type="domain" description="Ice-binding protein C-terminal" evidence="2">
    <location>
        <begin position="245"/>
        <end position="268"/>
    </location>
</feature>
<reference evidence="3 4" key="1">
    <citation type="submission" date="2024-04" db="EMBL/GenBank/DDBJ databases">
        <title>Novel species of the genus Ideonella isolated from streams.</title>
        <authorList>
            <person name="Lu H."/>
        </authorList>
    </citation>
    <scope>NUCLEOTIDE SEQUENCE [LARGE SCALE GENOMIC DNA]</scope>
    <source>
        <strain evidence="3 4">BYS139W</strain>
    </source>
</reference>
<dbReference type="NCBIfam" id="TIGR02595">
    <property type="entry name" value="PEP_CTERM"/>
    <property type="match status" value="1"/>
</dbReference>
<feature type="signal peptide" evidence="1">
    <location>
        <begin position="1"/>
        <end position="23"/>
    </location>
</feature>
<dbReference type="RefSeq" id="WP_341372179.1">
    <property type="nucleotide sequence ID" value="NZ_JBBUTF010000001.1"/>
</dbReference>
<dbReference type="NCBIfam" id="NF033554">
    <property type="entry name" value="floc_PepA"/>
    <property type="match status" value="1"/>
</dbReference>
<sequence>MKLSKLVSSLAVAVTMLSGAAHAAPTITNNDGVLSPFGGFDWAQGSVAYTDGFTPVVGSTFTLYYVGWAVAVNDTTGGSLFTPFLDTNANGSKIATNAYEYTIFGSITEIVDTCSDGADGISGTGDDSCSFSVTGGSFSVYYDTAANANRSNLTGFTDGTLIVGGTVDASASTQTFTNATGGSVTLTGTVTSTNGAYINPALVGSTLTSTLQLGSAVTSFVVPTYAFPTNSIVFQADANQSFTAAVPEPASLLLVGGALLGLGAARRRVAKR</sequence>
<accession>A0ABU9B5Q7</accession>
<dbReference type="EMBL" id="JBBUTF010000001">
    <property type="protein sequence ID" value="MEK8024392.1"/>
    <property type="molecule type" value="Genomic_DNA"/>
</dbReference>
<keyword evidence="4" id="KW-1185">Reference proteome</keyword>